<dbReference type="Proteomes" id="UP000199200">
    <property type="component" value="Unassembled WGS sequence"/>
</dbReference>
<keyword evidence="6" id="KW-0067">ATP-binding</keyword>
<dbReference type="EC" id="2.7.10.2" evidence="2"/>
<evidence type="ECO:0000256" key="3">
    <source>
        <dbReference type="ARBA" id="ARBA00022679"/>
    </source>
</evidence>
<dbReference type="PANTHER" id="PTHR32309">
    <property type="entry name" value="TYROSINE-PROTEIN KINASE"/>
    <property type="match status" value="1"/>
</dbReference>
<dbReference type="Pfam" id="PF13614">
    <property type="entry name" value="AAA_31"/>
    <property type="match status" value="1"/>
</dbReference>
<evidence type="ECO:0000259" key="9">
    <source>
        <dbReference type="Pfam" id="PF13614"/>
    </source>
</evidence>
<keyword evidence="7" id="KW-0829">Tyrosine-protein kinase</keyword>
<dbReference type="EMBL" id="FNZF01000001">
    <property type="protein sequence ID" value="SEI92675.1"/>
    <property type="molecule type" value="Genomic_DNA"/>
</dbReference>
<comment type="catalytic activity">
    <reaction evidence="8">
        <text>L-tyrosyl-[protein] + ATP = O-phospho-L-tyrosyl-[protein] + ADP + H(+)</text>
        <dbReference type="Rhea" id="RHEA:10596"/>
        <dbReference type="Rhea" id="RHEA-COMP:10136"/>
        <dbReference type="Rhea" id="RHEA-COMP:20101"/>
        <dbReference type="ChEBI" id="CHEBI:15378"/>
        <dbReference type="ChEBI" id="CHEBI:30616"/>
        <dbReference type="ChEBI" id="CHEBI:46858"/>
        <dbReference type="ChEBI" id="CHEBI:61978"/>
        <dbReference type="ChEBI" id="CHEBI:456216"/>
        <dbReference type="EC" id="2.7.10.2"/>
    </reaction>
</comment>
<evidence type="ECO:0000256" key="1">
    <source>
        <dbReference type="ARBA" id="ARBA00007316"/>
    </source>
</evidence>
<evidence type="ECO:0000313" key="11">
    <source>
        <dbReference type="Proteomes" id="UP000199200"/>
    </source>
</evidence>
<protein>
    <recommendedName>
        <fullName evidence="2">non-specific protein-tyrosine kinase</fullName>
        <ecNumber evidence="2">2.7.10.2</ecNumber>
    </recommendedName>
</protein>
<dbReference type="RefSeq" id="WP_092050164.1">
    <property type="nucleotide sequence ID" value="NZ_FNZF01000001.1"/>
</dbReference>
<evidence type="ECO:0000256" key="2">
    <source>
        <dbReference type="ARBA" id="ARBA00011903"/>
    </source>
</evidence>
<keyword evidence="3" id="KW-0808">Transferase</keyword>
<dbReference type="GO" id="GO:0042802">
    <property type="term" value="F:identical protein binding"/>
    <property type="evidence" value="ECO:0007669"/>
    <property type="project" value="UniProtKB-ARBA"/>
</dbReference>
<evidence type="ECO:0000313" key="10">
    <source>
        <dbReference type="EMBL" id="SEI92675.1"/>
    </source>
</evidence>
<comment type="similarity">
    <text evidence="1">Belongs to the CpsD/CapB family.</text>
</comment>
<dbReference type="CDD" id="cd05387">
    <property type="entry name" value="BY-kinase"/>
    <property type="match status" value="1"/>
</dbReference>
<dbReference type="InterPro" id="IPR027417">
    <property type="entry name" value="P-loop_NTPase"/>
</dbReference>
<dbReference type="AlphaFoldDB" id="A0A1H6UXC3"/>
<keyword evidence="5" id="KW-0418">Kinase</keyword>
<feature type="domain" description="AAA" evidence="9">
    <location>
        <begin position="51"/>
        <end position="181"/>
    </location>
</feature>
<keyword evidence="4" id="KW-0547">Nucleotide-binding</keyword>
<gene>
    <name evidence="10" type="ORF">SAMN04488127_0810</name>
</gene>
<keyword evidence="11" id="KW-1185">Reference proteome</keyword>
<dbReference type="OrthoDB" id="9794577at2"/>
<evidence type="ECO:0000256" key="5">
    <source>
        <dbReference type="ARBA" id="ARBA00022777"/>
    </source>
</evidence>
<dbReference type="PANTHER" id="PTHR32309:SF13">
    <property type="entry name" value="FERRIC ENTEROBACTIN TRANSPORT PROTEIN FEPE"/>
    <property type="match status" value="1"/>
</dbReference>
<evidence type="ECO:0000256" key="6">
    <source>
        <dbReference type="ARBA" id="ARBA00022840"/>
    </source>
</evidence>
<dbReference type="InterPro" id="IPR025669">
    <property type="entry name" value="AAA_dom"/>
</dbReference>
<evidence type="ECO:0000256" key="8">
    <source>
        <dbReference type="ARBA" id="ARBA00051245"/>
    </source>
</evidence>
<dbReference type="GO" id="GO:0005524">
    <property type="term" value="F:ATP binding"/>
    <property type="evidence" value="ECO:0007669"/>
    <property type="project" value="UniProtKB-KW"/>
</dbReference>
<evidence type="ECO:0000256" key="7">
    <source>
        <dbReference type="ARBA" id="ARBA00023137"/>
    </source>
</evidence>
<reference evidence="11" key="1">
    <citation type="submission" date="2016-10" db="EMBL/GenBank/DDBJ databases">
        <authorList>
            <person name="Varghese N."/>
            <person name="Submissions S."/>
        </authorList>
    </citation>
    <scope>NUCLEOTIDE SEQUENCE [LARGE SCALE GENOMIC DNA]</scope>
    <source>
        <strain evidence="11">CGMCC 1.6763</strain>
    </source>
</reference>
<sequence length="239" mass="26593">MAIRKKNRKKQQLEQRARKLVVHASPKSIVSEQFRTLRTNINFSVPAGDLKTILFTSASPGEGKSTVSANMAMLFAQDGQKVLLVDGDMRKPTVHYTFHLSNTQGLSNVLTRQETPETVIRETEFSPNLHVMTSGPIPPNPAELLGSETMHQFMDYISSQYELVIFDAPPVLSVTDAQILANKCDGTVFVINTGETEKDNANKAKELLDASKSRILGAVLNNFKLGKDHYYYHYYGSGE</sequence>
<dbReference type="SUPFAM" id="SSF52540">
    <property type="entry name" value="P-loop containing nucleoside triphosphate hydrolases"/>
    <property type="match status" value="1"/>
</dbReference>
<dbReference type="Gene3D" id="3.40.50.300">
    <property type="entry name" value="P-loop containing nucleotide triphosphate hydrolases"/>
    <property type="match status" value="1"/>
</dbReference>
<dbReference type="InterPro" id="IPR005702">
    <property type="entry name" value="Wzc-like_C"/>
</dbReference>
<dbReference type="NCBIfam" id="TIGR01007">
    <property type="entry name" value="eps_fam"/>
    <property type="match status" value="1"/>
</dbReference>
<dbReference type="GO" id="GO:0005886">
    <property type="term" value="C:plasma membrane"/>
    <property type="evidence" value="ECO:0007669"/>
    <property type="project" value="TreeGrafter"/>
</dbReference>
<accession>A0A1H6UXC3</accession>
<proteinExistence type="inferred from homology"/>
<dbReference type="STRING" id="426757.SAMN04488127_0810"/>
<evidence type="ECO:0000256" key="4">
    <source>
        <dbReference type="ARBA" id="ARBA00022741"/>
    </source>
</evidence>
<dbReference type="FunFam" id="3.40.50.300:FF:000527">
    <property type="entry name" value="Tyrosine-protein kinase etk"/>
    <property type="match status" value="1"/>
</dbReference>
<name>A0A1H6UXC3_9BACL</name>
<organism evidence="10 11">
    <name type="scientific">Bhargavaea ginsengi</name>
    <dbReference type="NCBI Taxonomy" id="426757"/>
    <lineage>
        <taxon>Bacteria</taxon>
        <taxon>Bacillati</taxon>
        <taxon>Bacillota</taxon>
        <taxon>Bacilli</taxon>
        <taxon>Bacillales</taxon>
        <taxon>Caryophanaceae</taxon>
        <taxon>Bhargavaea</taxon>
    </lineage>
</organism>
<dbReference type="InterPro" id="IPR050445">
    <property type="entry name" value="Bact_polysacc_biosynth/exp"/>
</dbReference>
<dbReference type="GO" id="GO:0004715">
    <property type="term" value="F:non-membrane spanning protein tyrosine kinase activity"/>
    <property type="evidence" value="ECO:0007669"/>
    <property type="project" value="UniProtKB-EC"/>
</dbReference>